<keyword evidence="2" id="KW-0732">Signal</keyword>
<accession>A0ABZ2C1Z9</accession>
<evidence type="ECO:0000256" key="2">
    <source>
        <dbReference type="SAM" id="SignalP"/>
    </source>
</evidence>
<organism evidence="3 4">
    <name type="scientific">Candidatus Bealeia paramacronuclearis</name>
    <dbReference type="NCBI Taxonomy" id="1921001"/>
    <lineage>
        <taxon>Bacteria</taxon>
        <taxon>Pseudomonadati</taxon>
        <taxon>Pseudomonadota</taxon>
        <taxon>Alphaproteobacteria</taxon>
        <taxon>Holosporales</taxon>
        <taxon>Holosporaceae</taxon>
        <taxon>Candidatus Bealeia</taxon>
    </lineage>
</organism>
<evidence type="ECO:0000256" key="1">
    <source>
        <dbReference type="SAM" id="MobiDB-lite"/>
    </source>
</evidence>
<evidence type="ECO:0000313" key="4">
    <source>
        <dbReference type="Proteomes" id="UP001330434"/>
    </source>
</evidence>
<name>A0ABZ2C1Z9_9PROT</name>
<proteinExistence type="predicted"/>
<evidence type="ECO:0008006" key="5">
    <source>
        <dbReference type="Google" id="ProtNLM"/>
    </source>
</evidence>
<protein>
    <recommendedName>
        <fullName evidence="5">Lipoprotein</fullName>
    </recommendedName>
</protein>
<dbReference type="PROSITE" id="PS51257">
    <property type="entry name" value="PROKAR_LIPOPROTEIN"/>
    <property type="match status" value="1"/>
</dbReference>
<feature type="region of interest" description="Disordered" evidence="1">
    <location>
        <begin position="20"/>
        <end position="41"/>
    </location>
</feature>
<reference evidence="3 4" key="1">
    <citation type="journal article" date="2024" name="Environ. Microbiol.">
        <title>Novel evolutionary insights on the interactions of the Holosporales (Alphaproteobacteria) with eukaryotic hosts from comparative genomics.</title>
        <authorList>
            <person name="Giovannini M."/>
            <person name="Petroni G."/>
            <person name="Castelli M."/>
        </authorList>
    </citation>
    <scope>NUCLEOTIDE SEQUENCE [LARGE SCALE GENOMIC DNA]</scope>
    <source>
        <strain evidence="3 4">US_Bl 15I1</strain>
    </source>
</reference>
<keyword evidence="4" id="KW-1185">Reference proteome</keyword>
<feature type="chain" id="PRO_5046724270" description="Lipoprotein" evidence="2">
    <location>
        <begin position="20"/>
        <end position="41"/>
    </location>
</feature>
<sequence>MTKFLTLFLIAGVVLSSCAGNSGSYEDRPIIDSDTGKASRH</sequence>
<feature type="compositionally biased region" description="Basic and acidic residues" evidence="1">
    <location>
        <begin position="25"/>
        <end position="41"/>
    </location>
</feature>
<dbReference type="Proteomes" id="UP001330434">
    <property type="component" value="Chromosome"/>
</dbReference>
<feature type="signal peptide" evidence="2">
    <location>
        <begin position="1"/>
        <end position="19"/>
    </location>
</feature>
<dbReference type="EMBL" id="CP133270">
    <property type="protein sequence ID" value="WVX66477.1"/>
    <property type="molecule type" value="Genomic_DNA"/>
</dbReference>
<evidence type="ECO:0000313" key="3">
    <source>
        <dbReference type="EMBL" id="WVX66477.1"/>
    </source>
</evidence>
<gene>
    <name evidence="3" type="ORF">Bealeia1_00655</name>
</gene>